<organism evidence="2 3">
    <name type="scientific">Arctia plantaginis</name>
    <name type="common">Wood tiger moth</name>
    <name type="synonym">Phalaena plantaginis</name>
    <dbReference type="NCBI Taxonomy" id="874455"/>
    <lineage>
        <taxon>Eukaryota</taxon>
        <taxon>Metazoa</taxon>
        <taxon>Ecdysozoa</taxon>
        <taxon>Arthropoda</taxon>
        <taxon>Hexapoda</taxon>
        <taxon>Insecta</taxon>
        <taxon>Pterygota</taxon>
        <taxon>Neoptera</taxon>
        <taxon>Endopterygota</taxon>
        <taxon>Lepidoptera</taxon>
        <taxon>Glossata</taxon>
        <taxon>Ditrysia</taxon>
        <taxon>Noctuoidea</taxon>
        <taxon>Erebidae</taxon>
        <taxon>Arctiinae</taxon>
        <taxon>Arctia</taxon>
    </lineage>
</organism>
<feature type="compositionally biased region" description="Polar residues" evidence="1">
    <location>
        <begin position="159"/>
        <end position="171"/>
    </location>
</feature>
<feature type="region of interest" description="Disordered" evidence="1">
    <location>
        <begin position="34"/>
        <end position="61"/>
    </location>
</feature>
<evidence type="ECO:0000256" key="1">
    <source>
        <dbReference type="SAM" id="MobiDB-lite"/>
    </source>
</evidence>
<dbReference type="EMBL" id="CADEBC010000488">
    <property type="protein sequence ID" value="CAB3237090.1"/>
    <property type="molecule type" value="Genomic_DNA"/>
</dbReference>
<dbReference type="OrthoDB" id="6375801at2759"/>
<reference evidence="2 3" key="1">
    <citation type="submission" date="2020-04" db="EMBL/GenBank/DDBJ databases">
        <authorList>
            <person name="Wallbank WR R."/>
            <person name="Pardo Diaz C."/>
            <person name="Kozak K."/>
            <person name="Martin S."/>
            <person name="Jiggins C."/>
            <person name="Moest M."/>
            <person name="Warren A I."/>
            <person name="Byers J.R.P. K."/>
            <person name="Montejo-Kovacevich G."/>
            <person name="Yen C E."/>
        </authorList>
    </citation>
    <scope>NUCLEOTIDE SEQUENCE [LARGE SCALE GENOMIC DNA]</scope>
</reference>
<accession>A0A8S0ZU31</accession>
<evidence type="ECO:0000313" key="3">
    <source>
        <dbReference type="Proteomes" id="UP000494106"/>
    </source>
</evidence>
<feature type="compositionally biased region" description="Basic residues" evidence="1">
    <location>
        <begin position="101"/>
        <end position="114"/>
    </location>
</feature>
<keyword evidence="3" id="KW-1185">Reference proteome</keyword>
<sequence>MWKPPQVLEPPINDLRISASFLFLKYFDTMPRSSRPRVQLSEEEKKARRREQKKMSMRRARAKLGAVALEERRRKDRERYHQKKQDGLIRTITDFTPRQQRQMRKMWRKKSRLKREKEKIRKRTEEMLNENTPPSSPCSASSRVALDAHSSPSSVPSPTLSHRTASASTVSGLRLPLSPLMCTPSPNRSDNATPKPFTPRKRFFLESNFCDESVTPPKIFKVRSILPSSDESDENIF</sequence>
<feature type="compositionally biased region" description="Polar residues" evidence="1">
    <location>
        <begin position="129"/>
        <end position="142"/>
    </location>
</feature>
<feature type="compositionally biased region" description="Basic and acidic residues" evidence="1">
    <location>
        <begin position="115"/>
        <end position="126"/>
    </location>
</feature>
<dbReference type="Proteomes" id="UP000494106">
    <property type="component" value="Unassembled WGS sequence"/>
</dbReference>
<protein>
    <submittedName>
        <fullName evidence="2">Uncharacterized protein</fullName>
    </submittedName>
</protein>
<gene>
    <name evidence="2" type="ORF">APLA_LOCUS6835</name>
</gene>
<name>A0A8S0ZU31_ARCPL</name>
<feature type="compositionally biased region" description="Basic residues" evidence="1">
    <location>
        <begin position="47"/>
        <end position="61"/>
    </location>
</feature>
<dbReference type="AlphaFoldDB" id="A0A8S0ZU31"/>
<evidence type="ECO:0000313" key="2">
    <source>
        <dbReference type="EMBL" id="CAB3237090.1"/>
    </source>
</evidence>
<feature type="region of interest" description="Disordered" evidence="1">
    <location>
        <begin position="98"/>
        <end position="199"/>
    </location>
</feature>
<proteinExistence type="predicted"/>
<comment type="caution">
    <text evidence="2">The sequence shown here is derived from an EMBL/GenBank/DDBJ whole genome shotgun (WGS) entry which is preliminary data.</text>
</comment>